<proteinExistence type="predicted"/>
<dbReference type="EMBL" id="CZDF01000158">
    <property type="protein sequence ID" value="CUR33667.1"/>
    <property type="molecule type" value="Genomic_DNA"/>
</dbReference>
<accession>A0A1J1LMF4</accession>
<dbReference type="Proteomes" id="UP000184315">
    <property type="component" value="Unassembled WGS sequence"/>
</dbReference>
<reference evidence="3" key="1">
    <citation type="submission" date="2015-10" db="EMBL/GenBank/DDBJ databases">
        <authorList>
            <person name="Regsiter A."/>
            <person name="william w."/>
        </authorList>
    </citation>
    <scope>NUCLEOTIDE SEQUENCE [LARGE SCALE GENOMIC DNA]</scope>
</reference>
<keyword evidence="3" id="KW-1185">Reference proteome</keyword>
<dbReference type="STRING" id="671072.PL9214520206"/>
<feature type="region of interest" description="Disordered" evidence="1">
    <location>
        <begin position="1"/>
        <end position="26"/>
    </location>
</feature>
<sequence>MNQEVGGQWDATVAGDAPTTPNNGCISTQTRSEVMASVEEIFLSSFYPPSR</sequence>
<protein>
    <submittedName>
        <fullName evidence="2">Uncharacterized protein</fullName>
    </submittedName>
</protein>
<evidence type="ECO:0000313" key="2">
    <source>
        <dbReference type="EMBL" id="CUR33667.1"/>
    </source>
</evidence>
<name>A0A1J1LMF4_9CYAN</name>
<organism evidence="2 3">
    <name type="scientific">Planktothrix tepida PCC 9214</name>
    <dbReference type="NCBI Taxonomy" id="671072"/>
    <lineage>
        <taxon>Bacteria</taxon>
        <taxon>Bacillati</taxon>
        <taxon>Cyanobacteriota</taxon>
        <taxon>Cyanophyceae</taxon>
        <taxon>Oscillatoriophycideae</taxon>
        <taxon>Oscillatoriales</taxon>
        <taxon>Microcoleaceae</taxon>
        <taxon>Planktothrix</taxon>
    </lineage>
</organism>
<gene>
    <name evidence="2" type="ORF">PL9214520206</name>
</gene>
<evidence type="ECO:0000313" key="3">
    <source>
        <dbReference type="Proteomes" id="UP000184315"/>
    </source>
</evidence>
<dbReference type="AlphaFoldDB" id="A0A1J1LMF4"/>
<evidence type="ECO:0000256" key="1">
    <source>
        <dbReference type="SAM" id="MobiDB-lite"/>
    </source>
</evidence>